<name>A0ABU2S7L3_9ACTN</name>
<dbReference type="RefSeq" id="WP_311618915.1">
    <property type="nucleotide sequence ID" value="NZ_JAVREV010000010.1"/>
</dbReference>
<keyword evidence="2" id="KW-1185">Reference proteome</keyword>
<evidence type="ECO:0000313" key="1">
    <source>
        <dbReference type="EMBL" id="MDT0444661.1"/>
    </source>
</evidence>
<dbReference type="EMBL" id="JAVREV010000010">
    <property type="protein sequence ID" value="MDT0444661.1"/>
    <property type="molecule type" value="Genomic_DNA"/>
</dbReference>
<evidence type="ECO:0000313" key="2">
    <source>
        <dbReference type="Proteomes" id="UP001183615"/>
    </source>
</evidence>
<gene>
    <name evidence="1" type="ORF">RM779_18945</name>
</gene>
<organism evidence="1 2">
    <name type="scientific">Streptomyces johnsoniae</name>
    <dbReference type="NCBI Taxonomy" id="3075532"/>
    <lineage>
        <taxon>Bacteria</taxon>
        <taxon>Bacillati</taxon>
        <taxon>Actinomycetota</taxon>
        <taxon>Actinomycetes</taxon>
        <taxon>Kitasatosporales</taxon>
        <taxon>Streptomycetaceae</taxon>
        <taxon>Streptomyces</taxon>
    </lineage>
</organism>
<comment type="caution">
    <text evidence="1">The sequence shown here is derived from an EMBL/GenBank/DDBJ whole genome shotgun (WGS) entry which is preliminary data.</text>
</comment>
<proteinExistence type="predicted"/>
<dbReference type="Proteomes" id="UP001183615">
    <property type="component" value="Unassembled WGS sequence"/>
</dbReference>
<reference evidence="2" key="1">
    <citation type="submission" date="2023-07" db="EMBL/GenBank/DDBJ databases">
        <title>30 novel species of actinomycetes from the DSMZ collection.</title>
        <authorList>
            <person name="Nouioui I."/>
        </authorList>
    </citation>
    <scope>NUCLEOTIDE SEQUENCE [LARGE SCALE GENOMIC DNA]</scope>
    <source>
        <strain evidence="2">DSM 41886</strain>
    </source>
</reference>
<accession>A0ABU2S7L3</accession>
<protein>
    <submittedName>
        <fullName evidence="1">Uncharacterized protein</fullName>
    </submittedName>
</protein>
<sequence>MHDEPRWAPDGPVVWLTLPDGQVVSAVVRGRRRASVPGRRCRRGYRAALPRRRV</sequence>